<evidence type="ECO:0000313" key="3">
    <source>
        <dbReference type="Proteomes" id="UP000028002"/>
    </source>
</evidence>
<feature type="region of interest" description="Disordered" evidence="1">
    <location>
        <begin position="18"/>
        <end position="49"/>
    </location>
</feature>
<evidence type="ECO:0000256" key="1">
    <source>
        <dbReference type="SAM" id="MobiDB-lite"/>
    </source>
</evidence>
<proteinExistence type="predicted"/>
<sequence length="631" mass="71475">MCNAEFLILFIGDNMPKNKYSDNTNHSKSREKKFLAQPENSIEEDEEEIDNDTLERQLSLLNKGNKQFIDSTKRRFGKINLDQPSKELKTVRNAFNKIVKQPDEKHVLKLEEALSHWQQYDPNEFAKRSELVKNLRSEMSKLISHRQAQRAKSAGILGITVAPQHVKQFNPKVLFDGFGRVVGLKEDITQDEISNLTHSKIKSLTQTNSTAEREAPKTESESIIAFVTRLEEAATPETRPLIERAKELWFTGKVTEKTIKKLFEDAVTQLHAYPELQSLAQQLHTDASKKKTTGQYIDSLFGRRFDSELAHEMVKAPSENAKKTSRQTGQFLIQEFEQFMHKLFPNTADSERHDDRITAKMASFAKDIKKDIRPWFSQVPELTAFLDEPTFANFKAMMTKVNDGFDVIKVPFLAVKMAISQDMGMGQASWKTEGDRFYMQEVTKTRSTGTQLTAGTDLAHKVKLIEQQTDDYGTALPYQPAGDKYDNFGYGRKVAAGRILTPGQETEFERNALAQGHSVVTGASGSTNIMVHLNNYIASKDPSFSADQGYLNTLAFLVFDGGHSVNESLAVYKALQVKGDERKQVLQSYTANYTDLIDIAGEASEKWVKPALDNAFKKTQELYRKIKKHET</sequence>
<protein>
    <submittedName>
        <fullName evidence="2">Uncharacterized protein</fullName>
    </submittedName>
</protein>
<dbReference type="Proteomes" id="UP000028002">
    <property type="component" value="Unassembled WGS sequence"/>
</dbReference>
<organism evidence="2 3">
    <name type="scientific">Photorhabdus temperata subsp. temperata Meg1</name>
    <dbReference type="NCBI Taxonomy" id="1393735"/>
    <lineage>
        <taxon>Bacteria</taxon>
        <taxon>Pseudomonadati</taxon>
        <taxon>Pseudomonadota</taxon>
        <taxon>Gammaproteobacteria</taxon>
        <taxon>Enterobacterales</taxon>
        <taxon>Morganellaceae</taxon>
        <taxon>Photorhabdus</taxon>
    </lineage>
</organism>
<name>A0A081S1I9_PHOTE</name>
<accession>A0A081S1I9</accession>
<evidence type="ECO:0000313" key="2">
    <source>
        <dbReference type="EMBL" id="KER04792.1"/>
    </source>
</evidence>
<gene>
    <name evidence="2" type="ORF">MEG1DRAFT_00578</name>
</gene>
<dbReference type="EMBL" id="JGVH01000004">
    <property type="protein sequence ID" value="KER04792.1"/>
    <property type="molecule type" value="Genomic_DNA"/>
</dbReference>
<comment type="caution">
    <text evidence="2">The sequence shown here is derived from an EMBL/GenBank/DDBJ whole genome shotgun (WGS) entry which is preliminary data.</text>
</comment>
<dbReference type="PATRIC" id="fig|1393735.3.peg.588"/>
<dbReference type="AlphaFoldDB" id="A0A081S1I9"/>
<reference evidence="2 3" key="1">
    <citation type="submission" date="2014-03" db="EMBL/GenBank/DDBJ databases">
        <title>Draft Genome of Photorhabdus temperata Meg1.</title>
        <authorList>
            <person name="Hurst S.G.IV."/>
            <person name="Morris K."/>
            <person name="Thomas K."/>
            <person name="Tisa L.S."/>
        </authorList>
    </citation>
    <scope>NUCLEOTIDE SEQUENCE [LARGE SCALE GENOMIC DNA]</scope>
    <source>
        <strain evidence="2 3">Meg1</strain>
    </source>
</reference>
<dbReference type="CDD" id="cd21073">
    <property type="entry name" value="toxin_BteA-MLD_like"/>
    <property type="match status" value="1"/>
</dbReference>